<sequence>MRWLCSSKRPCCLLAVAMLASGAAYSQSNDMFRLELGLGYVDADSLRFGRYNDLSEQGGYGVLNLDWWRAASHPDQADLRLHARQLGLEARSVELDAQRPGRYRVWLSYVELPVYLSEHGFTPFRGVGSSDLGLPGNWQPGASSAGFSQLPGSLARFSPKTERRVGLLGLQGWLSIRWDTTVELREQRKQGLTVLAGTIGNSGGTPRVAFLPTPVDERSREVEWALRYADTQRQFSLGYLLSLFDNQVEAIRWQNPYSAISGWHPSAGYPTGQGQIARDPDNQFHQLSMAFAQSWRNGLRLAADLSLGRGTQDEAFLPYTINPQQAASVVEALPRSSLDGRVDTRRLQLRLSQRLDNGLDWALRWRDDERDNQSPHAQFVYIGGDSMLQDAAASSGRRRFNEPYSYAQQLIEFDAGYRSAAAGSWRFGWQRSEIEREQAERLQAREDRLQLQYRQRLGQRGSFALKTEHSDRDGSTYIGNRPFLAAYTPEFIDTLVGDFENHPQLRRFHQADRRRWRFSANLSWQWSERWTLSLQADRSRDDYYASPLGLTDADSRLINTQLQFAPNQDWQLALYQVDERRQFEQAGHAFRGGATRIDQINDPANRWSVVMDDHWQTSGLQLNWRPPDRAFSASFDLLYGDGRSALLFEAGSAVAAAPLPDYRDDLLGARSELRWRLNPRAEVKLAWWHERYRVSNPTDGGLPPDQLANVLLPGFAEPDYQVNVITLSWVQQF</sequence>
<comment type="caution">
    <text evidence="2">The sequence shown here is derived from an EMBL/GenBank/DDBJ whole genome shotgun (WGS) entry which is preliminary data.</text>
</comment>
<protein>
    <submittedName>
        <fullName evidence="2">MtrB/PioB family decaheme-associated outer membrane protein</fullName>
    </submittedName>
</protein>
<evidence type="ECO:0000313" key="2">
    <source>
        <dbReference type="EMBL" id="MBD8526114.1"/>
    </source>
</evidence>
<keyword evidence="1" id="KW-0732">Signal</keyword>
<proteinExistence type="predicted"/>
<dbReference type="EMBL" id="JACYTR010000017">
    <property type="protein sequence ID" value="MBD8526114.1"/>
    <property type="molecule type" value="Genomic_DNA"/>
</dbReference>
<dbReference type="RefSeq" id="WP_192029536.1">
    <property type="nucleotide sequence ID" value="NZ_JACYTR010000017.1"/>
</dbReference>
<gene>
    <name evidence="2" type="ORF">IFO71_10235</name>
</gene>
<dbReference type="NCBIfam" id="TIGR03509">
    <property type="entry name" value="OMP_MtrB_PioB"/>
    <property type="match status" value="1"/>
</dbReference>
<evidence type="ECO:0000256" key="1">
    <source>
        <dbReference type="SAM" id="SignalP"/>
    </source>
</evidence>
<dbReference type="InterPro" id="IPR020016">
    <property type="entry name" value="Decahaem-assoc_OM_MtrB/PioB"/>
</dbReference>
<feature type="chain" id="PRO_5043419503" evidence="1">
    <location>
        <begin position="27"/>
        <end position="733"/>
    </location>
</feature>
<dbReference type="AlphaFoldDB" id="A0AAW3ZKS1"/>
<dbReference type="SUPFAM" id="SSF56935">
    <property type="entry name" value="Porins"/>
    <property type="match status" value="2"/>
</dbReference>
<accession>A0AAW3ZKS1</accession>
<reference evidence="2 3" key="1">
    <citation type="submission" date="2020-09" db="EMBL/GenBank/DDBJ databases">
        <title>Pseudoxanthomonas sp. CAU 1598 isolated from sand of Yaerae Beach.</title>
        <authorList>
            <person name="Kim W."/>
        </authorList>
    </citation>
    <scope>NUCLEOTIDE SEQUENCE [LARGE SCALE GENOMIC DNA]</scope>
    <source>
        <strain evidence="2 3">CAU 1598</strain>
    </source>
</reference>
<organism evidence="2 3">
    <name type="scientific">Pseudomarimonas arenosa</name>
    <dbReference type="NCBI Taxonomy" id="2774145"/>
    <lineage>
        <taxon>Bacteria</taxon>
        <taxon>Pseudomonadati</taxon>
        <taxon>Pseudomonadota</taxon>
        <taxon>Gammaproteobacteria</taxon>
        <taxon>Lysobacterales</taxon>
        <taxon>Lysobacteraceae</taxon>
        <taxon>Pseudomarimonas</taxon>
    </lineage>
</organism>
<keyword evidence="3" id="KW-1185">Reference proteome</keyword>
<dbReference type="Proteomes" id="UP000613768">
    <property type="component" value="Unassembled WGS sequence"/>
</dbReference>
<name>A0AAW3ZKS1_9GAMM</name>
<feature type="signal peptide" evidence="1">
    <location>
        <begin position="1"/>
        <end position="26"/>
    </location>
</feature>
<dbReference type="Pfam" id="PF11854">
    <property type="entry name" value="MtrB_PioB"/>
    <property type="match status" value="1"/>
</dbReference>
<evidence type="ECO:0000313" key="3">
    <source>
        <dbReference type="Proteomes" id="UP000613768"/>
    </source>
</evidence>